<proteinExistence type="inferred from homology"/>
<comment type="function">
    <text evidence="14 18">Bifunctional enzyme that catalyzes the epimerization of the S- and R-forms of NAD(P)HX and the dehydration of the S-form of NAD(P)HX at the expense of ADP, which is converted to AMP. This allows the repair of both epimers of NAD(P)HX, a damaged form of NAD(P)H that is a result of enzymatic or heat-dependent hydration.</text>
</comment>
<feature type="domain" description="YjeF N-terminal" evidence="20">
    <location>
        <begin position="10"/>
        <end position="236"/>
    </location>
</feature>
<feature type="binding site" evidence="17">
    <location>
        <position position="376"/>
    </location>
    <ligand>
        <name>(6S)-NADPHX</name>
        <dbReference type="ChEBI" id="CHEBI:64076"/>
    </ligand>
</feature>
<evidence type="ECO:0000256" key="3">
    <source>
        <dbReference type="ARBA" id="ARBA00006001"/>
    </source>
</evidence>
<feature type="domain" description="YjeF C-terminal" evidence="19">
    <location>
        <begin position="241"/>
        <end position="519"/>
    </location>
</feature>
<comment type="caution">
    <text evidence="21">The sequence shown here is derived from an EMBL/GenBank/DDBJ whole genome shotgun (WGS) entry which is preliminary data.</text>
</comment>
<keyword evidence="22" id="KW-1185">Reference proteome</keyword>
<evidence type="ECO:0000256" key="5">
    <source>
        <dbReference type="ARBA" id="ARBA00022723"/>
    </source>
</evidence>
<dbReference type="GO" id="GO:0052856">
    <property type="term" value="F:NAD(P)HX epimerase activity"/>
    <property type="evidence" value="ECO:0007669"/>
    <property type="project" value="UniProtKB-EC"/>
</dbReference>
<dbReference type="SUPFAM" id="SSF53613">
    <property type="entry name" value="Ribokinase-like"/>
    <property type="match status" value="1"/>
</dbReference>
<evidence type="ECO:0000256" key="15">
    <source>
        <dbReference type="ARBA" id="ARBA00048238"/>
    </source>
</evidence>
<evidence type="ECO:0000256" key="2">
    <source>
        <dbReference type="ARBA" id="ARBA00000909"/>
    </source>
</evidence>
<feature type="binding site" evidence="17">
    <location>
        <position position="448"/>
    </location>
    <ligand>
        <name>(6S)-NADPHX</name>
        <dbReference type="ChEBI" id="CHEBI:64076"/>
    </ligand>
</feature>
<comment type="cofactor">
    <cofactor evidence="18">
        <name>K(+)</name>
        <dbReference type="ChEBI" id="CHEBI:29103"/>
    </cofactor>
    <text evidence="18">Binds 1 potassium ion per subunit.</text>
</comment>
<dbReference type="EMBL" id="JACHMK010000001">
    <property type="protein sequence ID" value="MBB6335331.1"/>
    <property type="molecule type" value="Genomic_DNA"/>
</dbReference>
<evidence type="ECO:0000256" key="1">
    <source>
        <dbReference type="ARBA" id="ARBA00000013"/>
    </source>
</evidence>
<evidence type="ECO:0000256" key="7">
    <source>
        <dbReference type="ARBA" id="ARBA00022840"/>
    </source>
</evidence>
<comment type="catalytic activity">
    <reaction evidence="2 18">
        <text>(6R)-NADPHX = (6S)-NADPHX</text>
        <dbReference type="Rhea" id="RHEA:32227"/>
        <dbReference type="ChEBI" id="CHEBI:64076"/>
        <dbReference type="ChEBI" id="CHEBI:64077"/>
        <dbReference type="EC" id="5.1.99.6"/>
    </reaction>
</comment>
<evidence type="ECO:0000259" key="20">
    <source>
        <dbReference type="PROSITE" id="PS51385"/>
    </source>
</evidence>
<comment type="cofactor">
    <cofactor evidence="17">
        <name>Mg(2+)</name>
        <dbReference type="ChEBI" id="CHEBI:18420"/>
    </cofactor>
</comment>
<evidence type="ECO:0000256" key="11">
    <source>
        <dbReference type="ARBA" id="ARBA00023235"/>
    </source>
</evidence>
<evidence type="ECO:0000313" key="21">
    <source>
        <dbReference type="EMBL" id="MBB6335331.1"/>
    </source>
</evidence>
<gene>
    <name evidence="17" type="primary">nnrD</name>
    <name evidence="21" type="ORF">HD592_001896</name>
</gene>
<evidence type="ECO:0000256" key="14">
    <source>
        <dbReference type="ARBA" id="ARBA00025153"/>
    </source>
</evidence>
<dbReference type="PANTHER" id="PTHR12592">
    <property type="entry name" value="ATP-DEPENDENT (S)-NAD(P)H-HYDRATE DEHYDRATASE FAMILY MEMBER"/>
    <property type="match status" value="1"/>
</dbReference>
<dbReference type="Pfam" id="PF01256">
    <property type="entry name" value="Carb_kinase"/>
    <property type="match status" value="1"/>
</dbReference>
<dbReference type="SUPFAM" id="SSF64153">
    <property type="entry name" value="YjeF N-terminal domain-like"/>
    <property type="match status" value="1"/>
</dbReference>
<dbReference type="Gene3D" id="3.40.1190.20">
    <property type="match status" value="1"/>
</dbReference>
<dbReference type="GO" id="GO:0046872">
    <property type="term" value="F:metal ion binding"/>
    <property type="evidence" value="ECO:0007669"/>
    <property type="project" value="UniProtKB-UniRule"/>
</dbReference>
<dbReference type="CDD" id="cd01171">
    <property type="entry name" value="YXKO-related"/>
    <property type="match status" value="1"/>
</dbReference>
<protein>
    <recommendedName>
        <fullName evidence="17">ADP-dependent (S)-NAD(P)H-hydrate dehydratase</fullName>
        <ecNumber evidence="17">4.2.1.136</ecNumber>
    </recommendedName>
    <alternativeName>
        <fullName evidence="17">ADP-dependent NAD(P)HX dehydratase</fullName>
    </alternativeName>
</protein>
<reference evidence="21" key="1">
    <citation type="submission" date="2020-08" db="EMBL/GenBank/DDBJ databases">
        <title>Sequencing the genomes of 1000 actinobacteria strains.</title>
        <authorList>
            <person name="Klenk H.-P."/>
        </authorList>
    </citation>
    <scope>NUCLEOTIDE SEQUENCE</scope>
    <source>
        <strain evidence="21">DSM 10695</strain>
    </source>
</reference>
<keyword evidence="9 18" id="KW-0630">Potassium</keyword>
<feature type="binding site" evidence="17">
    <location>
        <begin position="418"/>
        <end position="422"/>
    </location>
    <ligand>
        <name>AMP</name>
        <dbReference type="ChEBI" id="CHEBI:456215"/>
    </ligand>
</feature>
<evidence type="ECO:0000256" key="13">
    <source>
        <dbReference type="ARBA" id="ARBA00023268"/>
    </source>
</evidence>
<dbReference type="GO" id="GO:0046496">
    <property type="term" value="P:nicotinamide nucleotide metabolic process"/>
    <property type="evidence" value="ECO:0007669"/>
    <property type="project" value="UniProtKB-UniRule"/>
</dbReference>
<dbReference type="Pfam" id="PF03853">
    <property type="entry name" value="YjeF_N"/>
    <property type="match status" value="1"/>
</dbReference>
<accession>A0A923IZG9</accession>
<dbReference type="PANTHER" id="PTHR12592:SF0">
    <property type="entry name" value="ATP-DEPENDENT (S)-NAD(P)H-HYDRATE DEHYDRATASE"/>
    <property type="match status" value="1"/>
</dbReference>
<dbReference type="PROSITE" id="PS01050">
    <property type="entry name" value="YJEF_C_2"/>
    <property type="match status" value="1"/>
</dbReference>
<keyword evidence="21" id="KW-0808">Transferase</keyword>
<keyword evidence="8 17" id="KW-0521">NADP</keyword>
<keyword evidence="12 17" id="KW-0456">Lyase</keyword>
<dbReference type="Proteomes" id="UP000617426">
    <property type="component" value="Unassembled WGS sequence"/>
</dbReference>
<evidence type="ECO:0000256" key="12">
    <source>
        <dbReference type="ARBA" id="ARBA00023239"/>
    </source>
</evidence>
<evidence type="ECO:0000256" key="8">
    <source>
        <dbReference type="ARBA" id="ARBA00022857"/>
    </source>
</evidence>
<dbReference type="EC" id="4.2.1.136" evidence="17"/>
<organism evidence="21 22">
    <name type="scientific">Schaalia hyovaginalis</name>
    <dbReference type="NCBI Taxonomy" id="29316"/>
    <lineage>
        <taxon>Bacteria</taxon>
        <taxon>Bacillati</taxon>
        <taxon>Actinomycetota</taxon>
        <taxon>Actinomycetes</taxon>
        <taxon>Actinomycetales</taxon>
        <taxon>Actinomycetaceae</taxon>
        <taxon>Schaalia</taxon>
    </lineage>
</organism>
<comment type="catalytic activity">
    <reaction evidence="16 17 18">
        <text>(6S)-NADPHX + ADP = AMP + phosphate + NADPH + H(+)</text>
        <dbReference type="Rhea" id="RHEA:32235"/>
        <dbReference type="ChEBI" id="CHEBI:15378"/>
        <dbReference type="ChEBI" id="CHEBI:43474"/>
        <dbReference type="ChEBI" id="CHEBI:57783"/>
        <dbReference type="ChEBI" id="CHEBI:64076"/>
        <dbReference type="ChEBI" id="CHEBI:456215"/>
        <dbReference type="ChEBI" id="CHEBI:456216"/>
        <dbReference type="EC" id="4.2.1.136"/>
    </reaction>
</comment>
<name>A0A923IZG9_9ACTO</name>
<dbReference type="InterPro" id="IPR036652">
    <property type="entry name" value="YjeF_N_dom_sf"/>
</dbReference>
<evidence type="ECO:0000256" key="17">
    <source>
        <dbReference type="HAMAP-Rule" id="MF_01965"/>
    </source>
</evidence>
<comment type="catalytic activity">
    <reaction evidence="15 17 18">
        <text>(6S)-NADHX + ADP = AMP + phosphate + NADH + H(+)</text>
        <dbReference type="Rhea" id="RHEA:32223"/>
        <dbReference type="ChEBI" id="CHEBI:15378"/>
        <dbReference type="ChEBI" id="CHEBI:43474"/>
        <dbReference type="ChEBI" id="CHEBI:57945"/>
        <dbReference type="ChEBI" id="CHEBI:64074"/>
        <dbReference type="ChEBI" id="CHEBI:456215"/>
        <dbReference type="ChEBI" id="CHEBI:456216"/>
        <dbReference type="EC" id="4.2.1.136"/>
    </reaction>
</comment>
<comment type="catalytic activity">
    <reaction evidence="1 18">
        <text>(6R)-NADHX = (6S)-NADHX</text>
        <dbReference type="Rhea" id="RHEA:32215"/>
        <dbReference type="ChEBI" id="CHEBI:64074"/>
        <dbReference type="ChEBI" id="CHEBI:64075"/>
        <dbReference type="EC" id="5.1.99.6"/>
    </reaction>
</comment>
<dbReference type="InterPro" id="IPR000631">
    <property type="entry name" value="CARKD"/>
</dbReference>
<keyword evidence="13" id="KW-0511">Multifunctional enzyme</keyword>
<dbReference type="RefSeq" id="WP_184453675.1">
    <property type="nucleotide sequence ID" value="NZ_JACHMK010000001.1"/>
</dbReference>
<evidence type="ECO:0000256" key="16">
    <source>
        <dbReference type="ARBA" id="ARBA00049209"/>
    </source>
</evidence>
<dbReference type="PROSITE" id="PS51385">
    <property type="entry name" value="YJEF_N"/>
    <property type="match status" value="1"/>
</dbReference>
<evidence type="ECO:0000256" key="6">
    <source>
        <dbReference type="ARBA" id="ARBA00022741"/>
    </source>
</evidence>
<feature type="binding site" evidence="17">
    <location>
        <position position="276"/>
    </location>
    <ligand>
        <name>(6S)-NADPHX</name>
        <dbReference type="ChEBI" id="CHEBI:64076"/>
    </ligand>
</feature>
<dbReference type="InterPro" id="IPR030677">
    <property type="entry name" value="Nnr"/>
</dbReference>
<dbReference type="AlphaFoldDB" id="A0A923IZG9"/>
<evidence type="ECO:0000313" key="22">
    <source>
        <dbReference type="Proteomes" id="UP000617426"/>
    </source>
</evidence>
<dbReference type="GO" id="GO:0005524">
    <property type="term" value="F:ATP binding"/>
    <property type="evidence" value="ECO:0007669"/>
    <property type="project" value="UniProtKB-UniRule"/>
</dbReference>
<comment type="similarity">
    <text evidence="3 18">In the N-terminal section; belongs to the NnrE/AIBP family.</text>
</comment>
<dbReference type="InterPro" id="IPR029056">
    <property type="entry name" value="Ribokinase-like"/>
</dbReference>
<comment type="similarity">
    <text evidence="17">Belongs to the NnrD/CARKD family.</text>
</comment>
<evidence type="ECO:0000256" key="9">
    <source>
        <dbReference type="ARBA" id="ARBA00022958"/>
    </source>
</evidence>
<dbReference type="GO" id="GO:0016301">
    <property type="term" value="F:kinase activity"/>
    <property type="evidence" value="ECO:0007669"/>
    <property type="project" value="UniProtKB-KW"/>
</dbReference>
<evidence type="ECO:0000256" key="4">
    <source>
        <dbReference type="ARBA" id="ARBA00009524"/>
    </source>
</evidence>
<evidence type="ECO:0000259" key="19">
    <source>
        <dbReference type="PROSITE" id="PS51383"/>
    </source>
</evidence>
<dbReference type="GO" id="GO:0052855">
    <property type="term" value="F:ADP-dependent NAD(P)H-hydrate dehydratase activity"/>
    <property type="evidence" value="ECO:0007669"/>
    <property type="project" value="UniProtKB-UniRule"/>
</dbReference>
<dbReference type="InterPro" id="IPR004443">
    <property type="entry name" value="YjeF_N_dom"/>
</dbReference>
<comment type="function">
    <text evidence="17">Catalyzes the dehydration of the S-form of NAD(P)HX at the expense of ADP, which is converted to AMP. Together with NAD(P)HX epimerase, which catalyzes the epimerization of the S- and R-forms, the enzyme allows the repair of both epimers of NAD(P)HX, a damaged form of NAD(P)H that is a result of enzymatic or heat-dependent hydration.</text>
</comment>
<evidence type="ECO:0000256" key="10">
    <source>
        <dbReference type="ARBA" id="ARBA00023027"/>
    </source>
</evidence>
<comment type="similarity">
    <text evidence="4 18">In the C-terminal section; belongs to the NnrD/CARKD family.</text>
</comment>
<evidence type="ECO:0000256" key="18">
    <source>
        <dbReference type="PIRNR" id="PIRNR017184"/>
    </source>
</evidence>
<dbReference type="HAMAP" id="MF_01965">
    <property type="entry name" value="NADHX_dehydratase"/>
    <property type="match status" value="1"/>
</dbReference>
<dbReference type="PIRSF" id="PIRSF017184">
    <property type="entry name" value="Nnr"/>
    <property type="match status" value="1"/>
</dbReference>
<dbReference type="PROSITE" id="PS51383">
    <property type="entry name" value="YJEF_C_3"/>
    <property type="match status" value="1"/>
</dbReference>
<keyword evidence="10 17" id="KW-0520">NAD</keyword>
<dbReference type="Gene3D" id="3.40.50.10260">
    <property type="entry name" value="YjeF N-terminal domain"/>
    <property type="match status" value="1"/>
</dbReference>
<dbReference type="GO" id="GO:0110051">
    <property type="term" value="P:metabolite repair"/>
    <property type="evidence" value="ECO:0007669"/>
    <property type="project" value="TreeGrafter"/>
</dbReference>
<keyword evidence="7 17" id="KW-0067">ATP-binding</keyword>
<sequence length="532" mass="54009">MIPAFTRAEVRRAEARQVRAAHAEGDPDRLMRSAARAVAEEVKDVLADHRPAFPDGKTEPRVCALVGGGDNGGDALYAASFLAQQGVSCTAVCLSPRVHERARTAAEEQGVACLPAHALAEGEPLRSSPGLVEALSCPIWIDGICGTGLVGGIREPLASRLRELEGIRSERGARVVAIDAPSASSGDDGGIEGPLLKAERTVTMGAMKSLLALPPASRAAGRVRVHELGLDMGPSTVALLEESDAAALIRVPGPEDHKYTRGVAGLVAGSQTYPGAGLLATLGAQGAGPGMIRLDAPTRVADLVLAAAPGVVTRGGRIQAGLVGPGMDDETRQAARELAGFAASSGLPLIIDAGGLDLVPELRDKGIGEFTVLTPHAGEAAALLGALGRTTPRWWVEDHPAEAARILAREAGARVLLKGAESLLATPDSRILVTPRGSAWTGVAGAGDVLAGFLAGLAAGWKADQERGLPTRDFNALIAAGVMIHALAGAAAAGSRGPLGGPIGALDIARALPPVLGRLLAVPAGGADPVGY</sequence>
<feature type="binding site" evidence="17">
    <location>
        <position position="447"/>
    </location>
    <ligand>
        <name>AMP</name>
        <dbReference type="ChEBI" id="CHEBI:456215"/>
    </ligand>
</feature>
<feature type="binding site" evidence="17">
    <location>
        <position position="326"/>
    </location>
    <ligand>
        <name>(6S)-NADPHX</name>
        <dbReference type="ChEBI" id="CHEBI:64076"/>
    </ligand>
</feature>
<keyword evidence="6 17" id="KW-0547">Nucleotide-binding</keyword>
<keyword evidence="21" id="KW-0418">Kinase</keyword>
<comment type="subunit">
    <text evidence="17">Homotetramer.</text>
</comment>
<keyword evidence="5 18" id="KW-0479">Metal-binding</keyword>
<keyword evidence="11 18" id="KW-0413">Isomerase</keyword>
<dbReference type="InterPro" id="IPR017953">
    <property type="entry name" value="Carbohydrate_kinase_pred_CS"/>
</dbReference>